<organism evidence="1 2">
    <name type="scientific">Racocetra persica</name>
    <dbReference type="NCBI Taxonomy" id="160502"/>
    <lineage>
        <taxon>Eukaryota</taxon>
        <taxon>Fungi</taxon>
        <taxon>Fungi incertae sedis</taxon>
        <taxon>Mucoromycota</taxon>
        <taxon>Glomeromycotina</taxon>
        <taxon>Glomeromycetes</taxon>
        <taxon>Diversisporales</taxon>
        <taxon>Gigasporaceae</taxon>
        <taxon>Racocetra</taxon>
    </lineage>
</organism>
<evidence type="ECO:0000313" key="1">
    <source>
        <dbReference type="EMBL" id="CAG8837214.1"/>
    </source>
</evidence>
<dbReference type="Proteomes" id="UP000789920">
    <property type="component" value="Unassembled WGS sequence"/>
</dbReference>
<name>A0ACA9SEH8_9GLOM</name>
<comment type="caution">
    <text evidence="1">The sequence shown here is derived from an EMBL/GenBank/DDBJ whole genome shotgun (WGS) entry which is preliminary data.</text>
</comment>
<gene>
    <name evidence="1" type="ORF">RPERSI_LOCUS30219</name>
</gene>
<keyword evidence="2" id="KW-1185">Reference proteome</keyword>
<evidence type="ECO:0000313" key="2">
    <source>
        <dbReference type="Proteomes" id="UP000789920"/>
    </source>
</evidence>
<sequence length="46" mass="5351">QSLKNELFTTINTATIEDIDHIFDAILKLDQTMSKTDKIWKTVKNK</sequence>
<dbReference type="EMBL" id="CAJVQC010116952">
    <property type="protein sequence ID" value="CAG8837214.1"/>
    <property type="molecule type" value="Genomic_DNA"/>
</dbReference>
<feature type="non-terminal residue" evidence="1">
    <location>
        <position position="46"/>
    </location>
</feature>
<feature type="non-terminal residue" evidence="1">
    <location>
        <position position="1"/>
    </location>
</feature>
<proteinExistence type="predicted"/>
<accession>A0ACA9SEH8</accession>
<protein>
    <submittedName>
        <fullName evidence="1">30700_t:CDS:1</fullName>
    </submittedName>
</protein>
<reference evidence="1" key="1">
    <citation type="submission" date="2021-06" db="EMBL/GenBank/DDBJ databases">
        <authorList>
            <person name="Kallberg Y."/>
            <person name="Tangrot J."/>
            <person name="Rosling A."/>
        </authorList>
    </citation>
    <scope>NUCLEOTIDE SEQUENCE</scope>
    <source>
        <strain evidence="1">MA461A</strain>
    </source>
</reference>